<dbReference type="InterPro" id="IPR011664">
    <property type="entry name" value="Abi_system_AbiD/AbiF-like"/>
</dbReference>
<accession>A0A2A6ZBQ3</accession>
<dbReference type="Pfam" id="PF07751">
    <property type="entry name" value="Abi_2"/>
    <property type="match status" value="1"/>
</dbReference>
<dbReference type="GO" id="GO:0003677">
    <property type="term" value="F:DNA binding"/>
    <property type="evidence" value="ECO:0007669"/>
    <property type="project" value="UniProtKB-KW"/>
</dbReference>
<protein>
    <submittedName>
        <fullName evidence="1">DNA-binding protein</fullName>
    </submittedName>
</protein>
<name>A0A2A6ZBQ3_9FIRM</name>
<evidence type="ECO:0000313" key="1">
    <source>
        <dbReference type="EMBL" id="PDX58845.1"/>
    </source>
</evidence>
<dbReference type="Proteomes" id="UP000220752">
    <property type="component" value="Unassembled WGS sequence"/>
</dbReference>
<gene>
    <name evidence="1" type="ORF">CGS46_07015</name>
</gene>
<dbReference type="AlphaFoldDB" id="A0A2A6ZBQ3"/>
<evidence type="ECO:0000313" key="2">
    <source>
        <dbReference type="Proteomes" id="UP000220752"/>
    </source>
</evidence>
<reference evidence="1 2" key="1">
    <citation type="journal article" date="2017" name="Front. Microbiol.">
        <title>New Insights into the Diversity of the Genus Faecalibacterium.</title>
        <authorList>
            <person name="Benevides L."/>
            <person name="Burman S."/>
            <person name="Martin R."/>
            <person name="Robert V."/>
            <person name="Thomas M."/>
            <person name="Miquel S."/>
            <person name="Chain F."/>
            <person name="Sokol H."/>
            <person name="Bermudez-Humaran L.G."/>
            <person name="Morrison M."/>
            <person name="Langella P."/>
            <person name="Azevedo V.A."/>
            <person name="Chatel J.M."/>
            <person name="Soares S."/>
        </authorList>
    </citation>
    <scope>NUCLEOTIDE SEQUENCE [LARGE SCALE GENOMIC DNA]</scope>
    <source>
        <strain evidence="2">CNCM I-4540</strain>
    </source>
</reference>
<keyword evidence="1" id="KW-0238">DNA-binding</keyword>
<comment type="caution">
    <text evidence="1">The sequence shown here is derived from an EMBL/GenBank/DDBJ whole genome shotgun (WGS) entry which is preliminary data.</text>
</comment>
<dbReference type="EMBL" id="NMTQ01000022">
    <property type="protein sequence ID" value="PDX58845.1"/>
    <property type="molecule type" value="Genomic_DNA"/>
</dbReference>
<organism evidence="1 2">
    <name type="scientific">Faecalibacterium langellae</name>
    <dbReference type="NCBI Taxonomy" id="3435293"/>
    <lineage>
        <taxon>Bacteria</taxon>
        <taxon>Bacillati</taxon>
        <taxon>Bacillota</taxon>
        <taxon>Clostridia</taxon>
        <taxon>Eubacteriales</taxon>
        <taxon>Oscillospiraceae</taxon>
        <taxon>Faecalibacterium</taxon>
    </lineage>
</organism>
<proteinExistence type="predicted"/>
<keyword evidence="2" id="KW-1185">Reference proteome</keyword>
<sequence length="293" mass="34728">MADKDFKTIDEQIEILRSRGLTIEDEAEAKDFLLRNNYYRVSGYSLTLRKNDVFAKSATFQNIEDIYNFDHEFRHIILHHIETIEVQMKSIYAYEFTKVYGPLGYLDAANFSNQAKHKEIVDKANQQKRQRLAHEAYLKHFINDLHQEIPLWAYVDLLTISDISFLYSISERPIKETIAHRFGLTMNRGPEILGQYMHSMTIIRNLCAHGSRIYNRLFEQKPSLNKKEQALLIRREDGTMDNAHFFGFFLIMRRLLPAENFAEMKEAVIALTEKYPFVRMDYYGFRDDWKETL</sequence>